<dbReference type="Proteomes" id="UP001251528">
    <property type="component" value="Unassembled WGS sequence"/>
</dbReference>
<organism evidence="1 2">
    <name type="scientific">Conoideocrella luteorostrata</name>
    <dbReference type="NCBI Taxonomy" id="1105319"/>
    <lineage>
        <taxon>Eukaryota</taxon>
        <taxon>Fungi</taxon>
        <taxon>Dikarya</taxon>
        <taxon>Ascomycota</taxon>
        <taxon>Pezizomycotina</taxon>
        <taxon>Sordariomycetes</taxon>
        <taxon>Hypocreomycetidae</taxon>
        <taxon>Hypocreales</taxon>
        <taxon>Clavicipitaceae</taxon>
        <taxon>Conoideocrella</taxon>
    </lineage>
</organism>
<dbReference type="EMBL" id="JASWJB010000002">
    <property type="protein sequence ID" value="KAK2616829.1"/>
    <property type="molecule type" value="Genomic_DNA"/>
</dbReference>
<proteinExistence type="predicted"/>
<gene>
    <name evidence="1" type="ORF">QQS21_000206</name>
</gene>
<comment type="caution">
    <text evidence="1">The sequence shown here is derived from an EMBL/GenBank/DDBJ whole genome shotgun (WGS) entry which is preliminary data.</text>
</comment>
<protein>
    <submittedName>
        <fullName evidence="1">Uncharacterized protein</fullName>
    </submittedName>
</protein>
<keyword evidence="2" id="KW-1185">Reference proteome</keyword>
<evidence type="ECO:0000313" key="2">
    <source>
        <dbReference type="Proteomes" id="UP001251528"/>
    </source>
</evidence>
<sequence>MAPLDHCLLTATRKGLEKERIRVVNALLNAARNLEDYNYDRELIIAPFRESKSGVSLSCTALGYATFLA</sequence>
<name>A0AAJ0D1X7_9HYPO</name>
<evidence type="ECO:0000313" key="1">
    <source>
        <dbReference type="EMBL" id="KAK2616829.1"/>
    </source>
</evidence>
<reference evidence="1" key="1">
    <citation type="submission" date="2023-06" db="EMBL/GenBank/DDBJ databases">
        <title>Conoideocrella luteorostrata (Hypocreales: Clavicipitaceae), a potential biocontrol fungus for elongate hemlock scale in United States Christmas tree production areas.</title>
        <authorList>
            <person name="Barrett H."/>
            <person name="Lovett B."/>
            <person name="Macias A.M."/>
            <person name="Stajich J.E."/>
            <person name="Kasson M.T."/>
        </authorList>
    </citation>
    <scope>NUCLEOTIDE SEQUENCE</scope>
    <source>
        <strain evidence="1">ARSEF 14590</strain>
    </source>
</reference>
<accession>A0AAJ0D1X7</accession>
<dbReference type="AlphaFoldDB" id="A0AAJ0D1X7"/>